<name>A0A420M816_FUSOX</name>
<comment type="caution">
    <text evidence="1">The sequence shown here is derived from an EMBL/GenBank/DDBJ whole genome shotgun (WGS) entry which is preliminary data.</text>
</comment>
<dbReference type="VEuPathDB" id="FungiDB:FOZG_17200"/>
<accession>A0A420M816</accession>
<dbReference type="EMBL" id="MRCX01000854">
    <property type="protein sequence ID" value="RKK57404.1"/>
    <property type="molecule type" value="Genomic_DNA"/>
</dbReference>
<organism evidence="1 2">
    <name type="scientific">Fusarium oxysporum</name>
    <name type="common">Fusarium vascular wilt</name>
    <dbReference type="NCBI Taxonomy" id="5507"/>
    <lineage>
        <taxon>Eukaryota</taxon>
        <taxon>Fungi</taxon>
        <taxon>Dikarya</taxon>
        <taxon>Ascomycota</taxon>
        <taxon>Pezizomycotina</taxon>
        <taxon>Sordariomycetes</taxon>
        <taxon>Hypocreomycetidae</taxon>
        <taxon>Hypocreales</taxon>
        <taxon>Nectriaceae</taxon>
        <taxon>Fusarium</taxon>
        <taxon>Fusarium oxysporum species complex</taxon>
    </lineage>
</organism>
<evidence type="ECO:0000313" key="1">
    <source>
        <dbReference type="EMBL" id="RKK57404.1"/>
    </source>
</evidence>
<reference evidence="1 2" key="1">
    <citation type="journal article" date="2018" name="Sci. Rep.">
        <title>Characterisation of pathogen-specific regions and novel effector candidates in Fusarium oxysporum f. sp. cepae.</title>
        <authorList>
            <person name="Armitage A.D."/>
            <person name="Taylor A."/>
            <person name="Sobczyk M.K."/>
            <person name="Baxter L."/>
            <person name="Greenfield B.P."/>
            <person name="Bates H.J."/>
            <person name="Wilson F."/>
            <person name="Jackson A.C."/>
            <person name="Ott S."/>
            <person name="Harrison R.J."/>
            <person name="Clarkson J.P."/>
        </authorList>
    </citation>
    <scope>NUCLEOTIDE SEQUENCE [LARGE SCALE GENOMIC DNA]</scope>
    <source>
        <strain evidence="1 2">Fo_A13</strain>
    </source>
</reference>
<gene>
    <name evidence="1" type="ORF">BFJ69_g17515</name>
</gene>
<dbReference type="AlphaFoldDB" id="A0A420M816"/>
<protein>
    <submittedName>
        <fullName evidence="1">Uncharacterized protein</fullName>
    </submittedName>
</protein>
<dbReference type="VEuPathDB" id="FungiDB:FOXG_21749"/>
<sequence>MKKIPDEDIGILREMTVEGDLAVLAGVKVYIPKKQQSSSSLRIPNIIYELHGGKLSLVDIASSPSLALLALETARWLSHDSTDHGMMQVMEGFALPTRELARK</sequence>
<evidence type="ECO:0000313" key="2">
    <source>
        <dbReference type="Proteomes" id="UP000285084"/>
    </source>
</evidence>
<proteinExistence type="predicted"/>
<dbReference type="Proteomes" id="UP000285084">
    <property type="component" value="Unassembled WGS sequence"/>
</dbReference>